<dbReference type="PANTHER" id="PTHR21230">
    <property type="entry name" value="VESICLE TRANSPORT V-SNARE PROTEIN VTI1-RELATED"/>
    <property type="match status" value="1"/>
</dbReference>
<protein>
    <recommendedName>
        <fullName evidence="9">Vesicle transport v-SNARE N-terminal domain-containing protein</fullName>
    </recommendedName>
</protein>
<dbReference type="GO" id="GO:0012507">
    <property type="term" value="C:ER to Golgi transport vesicle membrane"/>
    <property type="evidence" value="ECO:0007669"/>
    <property type="project" value="TreeGrafter"/>
</dbReference>
<organism evidence="10 11">
    <name type="scientific">Paralvinella palmiformis</name>
    <dbReference type="NCBI Taxonomy" id="53620"/>
    <lineage>
        <taxon>Eukaryota</taxon>
        <taxon>Metazoa</taxon>
        <taxon>Spiralia</taxon>
        <taxon>Lophotrochozoa</taxon>
        <taxon>Annelida</taxon>
        <taxon>Polychaeta</taxon>
        <taxon>Sedentaria</taxon>
        <taxon>Canalipalpata</taxon>
        <taxon>Terebellida</taxon>
        <taxon>Terebelliformia</taxon>
        <taxon>Alvinellidae</taxon>
        <taxon>Paralvinella</taxon>
    </lineage>
</organism>
<reference evidence="10" key="1">
    <citation type="journal article" date="2023" name="Mol. Biol. Evol.">
        <title>Third-Generation Sequencing Reveals the Adaptive Role of the Epigenome in Three Deep-Sea Polychaetes.</title>
        <authorList>
            <person name="Perez M."/>
            <person name="Aroh O."/>
            <person name="Sun Y."/>
            <person name="Lan Y."/>
            <person name="Juniper S.K."/>
            <person name="Young C.R."/>
            <person name="Angers B."/>
            <person name="Qian P.Y."/>
        </authorList>
    </citation>
    <scope>NUCLEOTIDE SEQUENCE</scope>
    <source>
        <strain evidence="10">P08H-3</strain>
    </source>
</reference>
<dbReference type="Pfam" id="PF05008">
    <property type="entry name" value="V-SNARE"/>
    <property type="match status" value="1"/>
</dbReference>
<keyword evidence="6" id="KW-1133">Transmembrane helix</keyword>
<dbReference type="InterPro" id="IPR038407">
    <property type="entry name" value="v-SNARE_N_sf"/>
</dbReference>
<evidence type="ECO:0000256" key="6">
    <source>
        <dbReference type="ARBA" id="ARBA00022989"/>
    </source>
</evidence>
<dbReference type="GO" id="GO:0016236">
    <property type="term" value="P:macroautophagy"/>
    <property type="evidence" value="ECO:0007669"/>
    <property type="project" value="TreeGrafter"/>
</dbReference>
<comment type="subcellular location">
    <subcellularLocation>
        <location evidence="1">Membrane</location>
        <topology evidence="1">Single-pass type IV membrane protein</topology>
    </subcellularLocation>
</comment>
<dbReference type="GO" id="GO:0005794">
    <property type="term" value="C:Golgi apparatus"/>
    <property type="evidence" value="ECO:0007669"/>
    <property type="project" value="TreeGrafter"/>
</dbReference>
<dbReference type="GO" id="GO:0000149">
    <property type="term" value="F:SNARE binding"/>
    <property type="evidence" value="ECO:0007669"/>
    <property type="project" value="TreeGrafter"/>
</dbReference>
<keyword evidence="3" id="KW-0813">Transport</keyword>
<proteinExistence type="inferred from homology"/>
<gene>
    <name evidence="10" type="ORF">LSH36_427g01049</name>
</gene>
<dbReference type="GO" id="GO:0005789">
    <property type="term" value="C:endoplasmic reticulum membrane"/>
    <property type="evidence" value="ECO:0007669"/>
    <property type="project" value="TreeGrafter"/>
</dbReference>
<evidence type="ECO:0000313" key="10">
    <source>
        <dbReference type="EMBL" id="KAK2150000.1"/>
    </source>
</evidence>
<dbReference type="GO" id="GO:1903076">
    <property type="term" value="P:regulation of protein localization to plasma membrane"/>
    <property type="evidence" value="ECO:0007669"/>
    <property type="project" value="TreeGrafter"/>
</dbReference>
<dbReference type="InterPro" id="IPR007705">
    <property type="entry name" value="Vesicle_trsprt_v-SNARE_N"/>
</dbReference>
<evidence type="ECO:0000313" key="11">
    <source>
        <dbReference type="Proteomes" id="UP001208570"/>
    </source>
</evidence>
<keyword evidence="11" id="KW-1185">Reference proteome</keyword>
<name>A0AAD9JCN4_9ANNE</name>
<dbReference type="Proteomes" id="UP001208570">
    <property type="component" value="Unassembled WGS sequence"/>
</dbReference>
<dbReference type="InterPro" id="IPR010989">
    <property type="entry name" value="SNARE"/>
</dbReference>
<keyword evidence="4" id="KW-0812">Transmembrane</keyword>
<evidence type="ECO:0000256" key="3">
    <source>
        <dbReference type="ARBA" id="ARBA00022448"/>
    </source>
</evidence>
<evidence type="ECO:0000256" key="5">
    <source>
        <dbReference type="ARBA" id="ARBA00022927"/>
    </source>
</evidence>
<keyword evidence="5" id="KW-0653">Protein transport</keyword>
<sequence>MSSEIFENREDDLKTILTGLNRKAEQISKTKGETRKKLSREVERGLEEVSIFCHGSKFIQSHFSSPVNIVRNDLEGLRINEMEEEARQAPGIYRMEMMNKVKHYREESNSIGRHMTNMKRDDQYGMRPNNTGFYEEEDEFESVESSQRARLLQGTQSLTGASSSISRMHQVAADTDQIGTEIITELGTQRDTLVRTKDRVSIQQQSS</sequence>
<dbReference type="Gene3D" id="1.20.5.110">
    <property type="match status" value="1"/>
</dbReference>
<dbReference type="GO" id="GO:0031201">
    <property type="term" value="C:SNARE complex"/>
    <property type="evidence" value="ECO:0007669"/>
    <property type="project" value="TreeGrafter"/>
</dbReference>
<dbReference type="GO" id="GO:0031902">
    <property type="term" value="C:late endosome membrane"/>
    <property type="evidence" value="ECO:0007669"/>
    <property type="project" value="TreeGrafter"/>
</dbReference>
<evidence type="ECO:0000256" key="7">
    <source>
        <dbReference type="ARBA" id="ARBA00023054"/>
    </source>
</evidence>
<dbReference type="GO" id="GO:0006886">
    <property type="term" value="P:intracellular protein transport"/>
    <property type="evidence" value="ECO:0007669"/>
    <property type="project" value="InterPro"/>
</dbReference>
<dbReference type="GO" id="GO:0006896">
    <property type="term" value="P:Golgi to vacuole transport"/>
    <property type="evidence" value="ECO:0007669"/>
    <property type="project" value="TreeGrafter"/>
</dbReference>
<evidence type="ECO:0000256" key="2">
    <source>
        <dbReference type="ARBA" id="ARBA00006108"/>
    </source>
</evidence>
<keyword evidence="7" id="KW-0175">Coiled coil</keyword>
<evidence type="ECO:0000256" key="1">
    <source>
        <dbReference type="ARBA" id="ARBA00004211"/>
    </source>
</evidence>
<comment type="similarity">
    <text evidence="2">Belongs to the VTI1 family.</text>
</comment>
<feature type="domain" description="Vesicle transport v-SNARE N-terminal" evidence="9">
    <location>
        <begin position="1"/>
        <end position="49"/>
    </location>
</feature>
<dbReference type="EMBL" id="JAODUP010000427">
    <property type="protein sequence ID" value="KAK2150000.1"/>
    <property type="molecule type" value="Genomic_DNA"/>
</dbReference>
<dbReference type="SUPFAM" id="SSF58038">
    <property type="entry name" value="SNARE fusion complex"/>
    <property type="match status" value="1"/>
</dbReference>
<evidence type="ECO:0000259" key="9">
    <source>
        <dbReference type="Pfam" id="PF05008"/>
    </source>
</evidence>
<dbReference type="GO" id="GO:0005484">
    <property type="term" value="F:SNAP receptor activity"/>
    <property type="evidence" value="ECO:0007669"/>
    <property type="project" value="TreeGrafter"/>
</dbReference>
<evidence type="ECO:0000256" key="4">
    <source>
        <dbReference type="ARBA" id="ARBA00022692"/>
    </source>
</evidence>
<dbReference type="AlphaFoldDB" id="A0AAD9JCN4"/>
<dbReference type="Gene3D" id="1.20.58.400">
    <property type="entry name" value="t-snare proteins"/>
    <property type="match status" value="1"/>
</dbReference>
<dbReference type="GO" id="GO:0005829">
    <property type="term" value="C:cytosol"/>
    <property type="evidence" value="ECO:0007669"/>
    <property type="project" value="GOC"/>
</dbReference>
<dbReference type="GO" id="GO:0006891">
    <property type="term" value="P:intra-Golgi vesicle-mediated transport"/>
    <property type="evidence" value="ECO:0007669"/>
    <property type="project" value="TreeGrafter"/>
</dbReference>
<dbReference type="SUPFAM" id="SSF47661">
    <property type="entry name" value="t-snare proteins"/>
    <property type="match status" value="1"/>
</dbReference>
<comment type="caution">
    <text evidence="10">The sequence shown here is derived from an EMBL/GenBank/DDBJ whole genome shotgun (WGS) entry which is preliminary data.</text>
</comment>
<dbReference type="GO" id="GO:0048280">
    <property type="term" value="P:vesicle fusion with Golgi apparatus"/>
    <property type="evidence" value="ECO:0007669"/>
    <property type="project" value="TreeGrafter"/>
</dbReference>
<keyword evidence="8" id="KW-0472">Membrane</keyword>
<dbReference type="PANTHER" id="PTHR21230:SF89">
    <property type="entry name" value="VESICLE TRANSPORT THROUGH INTERACTION WITH T-SNARES HOMOLOG 1B"/>
    <property type="match status" value="1"/>
</dbReference>
<accession>A0AAD9JCN4</accession>
<dbReference type="GO" id="GO:0042147">
    <property type="term" value="P:retrograde transport, endosome to Golgi"/>
    <property type="evidence" value="ECO:0007669"/>
    <property type="project" value="TreeGrafter"/>
</dbReference>
<evidence type="ECO:0000256" key="8">
    <source>
        <dbReference type="ARBA" id="ARBA00023136"/>
    </source>
</evidence>